<comment type="similarity">
    <text evidence="3">Belongs to the dCTP deaminase family.</text>
</comment>
<reference evidence="4 5" key="1">
    <citation type="journal article" date="2018" name="Syst. Appl. Microbiol.">
        <title>A new symbiotic nanoarchaeote (Candidatus Nanoclepta minutus) and its host (Zestosphaera tikiterensis gen. nov., sp. nov.) from a New Zealand hot spring.</title>
        <authorList>
            <person name="St John E."/>
            <person name="Liu Y."/>
            <person name="Podar M."/>
            <person name="Stott M.B."/>
            <person name="Meneghin J."/>
            <person name="Chen Z."/>
            <person name="Lagutin K."/>
            <person name="Mitchell K."/>
            <person name="Reysenbach A.L."/>
        </authorList>
    </citation>
    <scope>NUCLEOTIDE SEQUENCE [LARGE SCALE GENOMIC DNA]</scope>
    <source>
        <strain evidence="4">NZ3</strain>
    </source>
</reference>
<feature type="site" description="Important for bifunctional activity" evidence="3">
    <location>
        <begin position="133"/>
        <end position="134"/>
    </location>
</feature>
<dbReference type="Proteomes" id="UP000266622">
    <property type="component" value="Unassembled WGS sequence"/>
</dbReference>
<evidence type="ECO:0000313" key="4">
    <source>
        <dbReference type="EMBL" id="RIB35293.1"/>
    </source>
</evidence>
<dbReference type="AlphaFoldDB" id="A0A397WQC7"/>
<dbReference type="GO" id="GO:0033973">
    <property type="term" value="F:dCTP deaminase (dUMP-forming) activity"/>
    <property type="evidence" value="ECO:0007669"/>
    <property type="project" value="UniProtKB-UniRule"/>
</dbReference>
<comment type="pathway">
    <text evidence="3">Pyrimidine metabolism; dUMP biosynthesis; dUMP from dCTP: step 1/1.</text>
</comment>
<feature type="binding site" evidence="3">
    <location>
        <begin position="144"/>
        <end position="146"/>
    </location>
    <ligand>
        <name>dCTP</name>
        <dbReference type="ChEBI" id="CHEBI:61481"/>
    </ligand>
</feature>
<name>A0A397WQC7_9ARCH</name>
<comment type="subunit">
    <text evidence="3">Homotrimer.</text>
</comment>
<keyword evidence="3" id="KW-0547">Nucleotide-binding</keyword>
<dbReference type="GO" id="GO:0008829">
    <property type="term" value="F:dCTP deaminase activity"/>
    <property type="evidence" value="ECO:0007669"/>
    <property type="project" value="InterPro"/>
</dbReference>
<dbReference type="PANTHER" id="PTHR42680">
    <property type="entry name" value="DCTP DEAMINASE"/>
    <property type="match status" value="1"/>
</dbReference>
<sequence>MILSDKKIKEYIKSRKIVVEPFDESLVGPASLDVRLGFKFRVFKNINVEAIDIKSYKEDVIYRSESKDYTIHHGTYSDLIIVKGESIPIIVHPGEFVLASVYEYIELSRDIAAQINGRSSIGRLGLLVHTSAGWIDPGYAGHLTLEIYNVNKVPVKLYPLTKIAQIVFYDLGEGVEVPYGERKSSKYFGEDGATESRISEDYK</sequence>
<dbReference type="InterPro" id="IPR036157">
    <property type="entry name" value="dUTPase-like_sf"/>
</dbReference>
<dbReference type="PANTHER" id="PTHR42680:SF3">
    <property type="entry name" value="DCTP DEAMINASE"/>
    <property type="match status" value="1"/>
</dbReference>
<accession>A0A397WQC7</accession>
<keyword evidence="2 3" id="KW-0546">Nucleotide metabolism</keyword>
<gene>
    <name evidence="3" type="primary">dcd</name>
    <name evidence="4" type="ORF">BXU00_02060</name>
</gene>
<dbReference type="GO" id="GO:0000166">
    <property type="term" value="F:nucleotide binding"/>
    <property type="evidence" value="ECO:0007669"/>
    <property type="project" value="UniProtKB-KW"/>
</dbReference>
<feature type="binding site" evidence="3">
    <location>
        <position position="165"/>
    </location>
    <ligand>
        <name>dCTP</name>
        <dbReference type="ChEBI" id="CHEBI:61481"/>
    </ligand>
</feature>
<keyword evidence="1 3" id="KW-0378">Hydrolase</keyword>
<dbReference type="SUPFAM" id="SSF51283">
    <property type="entry name" value="dUTPase-like"/>
    <property type="match status" value="1"/>
</dbReference>
<protein>
    <recommendedName>
        <fullName evidence="3">dCTP deaminase, dUMP-forming</fullName>
        <ecNumber evidence="3">3.5.4.30</ecNumber>
    </recommendedName>
    <alternativeName>
        <fullName evidence="3">Bifunctional dCTP deaminase:dUTPase</fullName>
    </alternativeName>
    <alternativeName>
        <fullName evidence="3">DCD-DUT</fullName>
    </alternativeName>
</protein>
<dbReference type="GO" id="GO:0015949">
    <property type="term" value="P:nucleobase-containing small molecule interconversion"/>
    <property type="evidence" value="ECO:0007669"/>
    <property type="project" value="TreeGrafter"/>
</dbReference>
<dbReference type="InterPro" id="IPR033704">
    <property type="entry name" value="dUTPase_trimeric"/>
</dbReference>
<evidence type="ECO:0000256" key="2">
    <source>
        <dbReference type="ARBA" id="ARBA00023080"/>
    </source>
</evidence>
<feature type="binding site" evidence="3">
    <location>
        <position position="179"/>
    </location>
    <ligand>
        <name>dCTP</name>
        <dbReference type="ChEBI" id="CHEBI:61481"/>
    </ligand>
</feature>
<feature type="binding site" evidence="3">
    <location>
        <position position="186"/>
    </location>
    <ligand>
        <name>dCTP</name>
        <dbReference type="ChEBI" id="CHEBI:61481"/>
    </ligand>
</feature>
<dbReference type="NCBIfam" id="TIGR02274">
    <property type="entry name" value="dCTP_deam"/>
    <property type="match status" value="1"/>
</dbReference>
<dbReference type="GO" id="GO:0006226">
    <property type="term" value="P:dUMP biosynthetic process"/>
    <property type="evidence" value="ECO:0007669"/>
    <property type="project" value="UniProtKB-UniRule"/>
</dbReference>
<dbReference type="UniPathway" id="UPA00610">
    <property type="reaction ID" value="UER00667"/>
</dbReference>
<dbReference type="Gene3D" id="2.70.40.10">
    <property type="match status" value="1"/>
</dbReference>
<organism evidence="4 5">
    <name type="scientific">Candidatus Nanoclepta minutus</name>
    <dbReference type="NCBI Taxonomy" id="1940235"/>
    <lineage>
        <taxon>Archaea</taxon>
        <taxon>Nanobdellota</taxon>
        <taxon>Candidatus Nanoclepta</taxon>
    </lineage>
</organism>
<dbReference type="Pfam" id="PF22769">
    <property type="entry name" value="DCD"/>
    <property type="match status" value="1"/>
</dbReference>
<dbReference type="InterPro" id="IPR011962">
    <property type="entry name" value="dCTP_deaminase"/>
</dbReference>
<proteinExistence type="inferred from homology"/>
<feature type="binding site" evidence="3">
    <location>
        <position position="136"/>
    </location>
    <ligand>
        <name>dCTP</name>
        <dbReference type="ChEBI" id="CHEBI:61481"/>
    </ligand>
</feature>
<feature type="active site" description="Proton donor/acceptor" evidence="3">
    <location>
        <position position="146"/>
    </location>
</feature>
<dbReference type="EMBL" id="MWMI01000003">
    <property type="protein sequence ID" value="RIB35293.1"/>
    <property type="molecule type" value="Genomic_DNA"/>
</dbReference>
<evidence type="ECO:0000313" key="5">
    <source>
        <dbReference type="Proteomes" id="UP000266622"/>
    </source>
</evidence>
<dbReference type="HAMAP" id="MF_00146">
    <property type="entry name" value="dCTP_deaminase"/>
    <property type="match status" value="1"/>
</dbReference>
<dbReference type="CDD" id="cd07557">
    <property type="entry name" value="trimeric_dUTPase"/>
    <property type="match status" value="1"/>
</dbReference>
<dbReference type="GO" id="GO:0006229">
    <property type="term" value="P:dUTP biosynthetic process"/>
    <property type="evidence" value="ECO:0007669"/>
    <property type="project" value="InterPro"/>
</dbReference>
<comment type="caution">
    <text evidence="4">The sequence shown here is derived from an EMBL/GenBank/DDBJ whole genome shotgun (WGS) entry which is preliminary data.</text>
</comment>
<evidence type="ECO:0000256" key="1">
    <source>
        <dbReference type="ARBA" id="ARBA00022801"/>
    </source>
</evidence>
<dbReference type="EC" id="3.5.4.30" evidence="3"/>
<comment type="catalytic activity">
    <reaction evidence="3">
        <text>dCTP + 2 H2O = dUMP + NH4(+) + diphosphate</text>
        <dbReference type="Rhea" id="RHEA:19205"/>
        <dbReference type="ChEBI" id="CHEBI:15377"/>
        <dbReference type="ChEBI" id="CHEBI:28938"/>
        <dbReference type="ChEBI" id="CHEBI:33019"/>
        <dbReference type="ChEBI" id="CHEBI:61481"/>
        <dbReference type="ChEBI" id="CHEBI:246422"/>
        <dbReference type="EC" id="3.5.4.30"/>
    </reaction>
</comment>
<evidence type="ECO:0000256" key="3">
    <source>
        <dbReference type="HAMAP-Rule" id="MF_00146"/>
    </source>
</evidence>
<feature type="binding site" evidence="3">
    <location>
        <begin position="118"/>
        <end position="123"/>
    </location>
    <ligand>
        <name>dCTP</name>
        <dbReference type="ChEBI" id="CHEBI:61481"/>
    </ligand>
</feature>
<comment type="function">
    <text evidence="3">Bifunctional enzyme that catalyzes both the deamination of dCTP to dUTP and the hydrolysis of dUTP to dUMP without releasing the toxic dUTP intermediate.</text>
</comment>
<comment type="caution">
    <text evidence="3">Lacks conserved residue(s) required for the propagation of feature annotation.</text>
</comment>